<evidence type="ECO:0000313" key="3">
    <source>
        <dbReference type="Proteomes" id="UP001218218"/>
    </source>
</evidence>
<dbReference type="InterPro" id="IPR020843">
    <property type="entry name" value="ER"/>
</dbReference>
<dbReference type="Pfam" id="PF00107">
    <property type="entry name" value="ADH_zinc_N"/>
    <property type="match status" value="1"/>
</dbReference>
<evidence type="ECO:0000259" key="1">
    <source>
        <dbReference type="SMART" id="SM00829"/>
    </source>
</evidence>
<evidence type="ECO:0000313" key="2">
    <source>
        <dbReference type="EMBL" id="KAJ7347307.1"/>
    </source>
</evidence>
<name>A0AAD7A0W1_9AGAR</name>
<dbReference type="GO" id="GO:0016491">
    <property type="term" value="F:oxidoreductase activity"/>
    <property type="evidence" value="ECO:0007669"/>
    <property type="project" value="InterPro"/>
</dbReference>
<sequence>MIPATTRQYRYTEFGSYENLVLEEVKLSLPKGNEVLVKTHAVSLQYRELLIATERYPLPTIPNVVPCSDMAGEVIAIGEDVKQWKIGDRVAANFFLDKVNDVQTAETDQSALGGAIQGVLTEYRTYPSHSLVAVPPHLSYEEASTLPCAALTAYNALLCGFTPLKAGDTVLVQGTGGVSIFALQFAVASGATVIATSSSDEKLKVAKDLGAAHVINYRTTPDWDREAIRLTGGLGVDRVIEVGGNATLARSIAAVKIGGSIDLIGIVGGPNEFGPVDVVLPVMMRGLKVRGIYVGSVPQFNDMLKLMIANPKTTRPVIDRVFLFENSKEAFAYLQSQAHVGKVVIGF</sequence>
<dbReference type="SUPFAM" id="SSF50129">
    <property type="entry name" value="GroES-like"/>
    <property type="match status" value="1"/>
</dbReference>
<accession>A0AAD7A0W1</accession>
<protein>
    <submittedName>
        <fullName evidence="2">Alcohol dehydrogenase superfamily protein</fullName>
    </submittedName>
</protein>
<dbReference type="PANTHER" id="PTHR45033">
    <property type="match status" value="1"/>
</dbReference>
<dbReference type="Proteomes" id="UP001218218">
    <property type="component" value="Unassembled WGS sequence"/>
</dbReference>
<organism evidence="2 3">
    <name type="scientific">Mycena albidolilacea</name>
    <dbReference type="NCBI Taxonomy" id="1033008"/>
    <lineage>
        <taxon>Eukaryota</taxon>
        <taxon>Fungi</taxon>
        <taxon>Dikarya</taxon>
        <taxon>Basidiomycota</taxon>
        <taxon>Agaricomycotina</taxon>
        <taxon>Agaricomycetes</taxon>
        <taxon>Agaricomycetidae</taxon>
        <taxon>Agaricales</taxon>
        <taxon>Marasmiineae</taxon>
        <taxon>Mycenaceae</taxon>
        <taxon>Mycena</taxon>
    </lineage>
</organism>
<dbReference type="Pfam" id="PF08240">
    <property type="entry name" value="ADH_N"/>
    <property type="match status" value="1"/>
</dbReference>
<dbReference type="Gene3D" id="3.90.180.10">
    <property type="entry name" value="Medium-chain alcohol dehydrogenases, catalytic domain"/>
    <property type="match status" value="1"/>
</dbReference>
<dbReference type="InterPro" id="IPR011032">
    <property type="entry name" value="GroES-like_sf"/>
</dbReference>
<keyword evidence="3" id="KW-1185">Reference proteome</keyword>
<dbReference type="InterPro" id="IPR013154">
    <property type="entry name" value="ADH-like_N"/>
</dbReference>
<dbReference type="InterPro" id="IPR013149">
    <property type="entry name" value="ADH-like_C"/>
</dbReference>
<proteinExistence type="predicted"/>
<feature type="domain" description="Enoyl reductase (ER)" evidence="1">
    <location>
        <begin position="15"/>
        <end position="345"/>
    </location>
</feature>
<comment type="caution">
    <text evidence="2">The sequence shown here is derived from an EMBL/GenBank/DDBJ whole genome shotgun (WGS) entry which is preliminary data.</text>
</comment>
<dbReference type="InterPro" id="IPR052711">
    <property type="entry name" value="Zinc_ADH-like"/>
</dbReference>
<dbReference type="Gene3D" id="3.40.50.720">
    <property type="entry name" value="NAD(P)-binding Rossmann-like Domain"/>
    <property type="match status" value="1"/>
</dbReference>
<dbReference type="SUPFAM" id="SSF51735">
    <property type="entry name" value="NAD(P)-binding Rossmann-fold domains"/>
    <property type="match status" value="1"/>
</dbReference>
<dbReference type="PANTHER" id="PTHR45033:SF2">
    <property type="entry name" value="ZINC-TYPE ALCOHOL DEHYDROGENASE-LIKE PROTEIN C1773.06C"/>
    <property type="match status" value="1"/>
</dbReference>
<reference evidence="2" key="1">
    <citation type="submission" date="2023-03" db="EMBL/GenBank/DDBJ databases">
        <title>Massive genome expansion in bonnet fungi (Mycena s.s.) driven by repeated elements and novel gene families across ecological guilds.</title>
        <authorList>
            <consortium name="Lawrence Berkeley National Laboratory"/>
            <person name="Harder C.B."/>
            <person name="Miyauchi S."/>
            <person name="Viragh M."/>
            <person name="Kuo A."/>
            <person name="Thoen E."/>
            <person name="Andreopoulos B."/>
            <person name="Lu D."/>
            <person name="Skrede I."/>
            <person name="Drula E."/>
            <person name="Henrissat B."/>
            <person name="Morin E."/>
            <person name="Kohler A."/>
            <person name="Barry K."/>
            <person name="LaButti K."/>
            <person name="Morin E."/>
            <person name="Salamov A."/>
            <person name="Lipzen A."/>
            <person name="Mereny Z."/>
            <person name="Hegedus B."/>
            <person name="Baldrian P."/>
            <person name="Stursova M."/>
            <person name="Weitz H."/>
            <person name="Taylor A."/>
            <person name="Grigoriev I.V."/>
            <person name="Nagy L.G."/>
            <person name="Martin F."/>
            <person name="Kauserud H."/>
        </authorList>
    </citation>
    <scope>NUCLEOTIDE SEQUENCE</scope>
    <source>
        <strain evidence="2">CBHHK002</strain>
    </source>
</reference>
<dbReference type="AlphaFoldDB" id="A0AAD7A0W1"/>
<dbReference type="EMBL" id="JARIHO010000019">
    <property type="protein sequence ID" value="KAJ7347307.1"/>
    <property type="molecule type" value="Genomic_DNA"/>
</dbReference>
<dbReference type="SMART" id="SM00829">
    <property type="entry name" value="PKS_ER"/>
    <property type="match status" value="1"/>
</dbReference>
<dbReference type="CDD" id="cd08276">
    <property type="entry name" value="MDR7"/>
    <property type="match status" value="1"/>
</dbReference>
<dbReference type="InterPro" id="IPR036291">
    <property type="entry name" value="NAD(P)-bd_dom_sf"/>
</dbReference>
<gene>
    <name evidence="2" type="ORF">DFH08DRAFT_1080335</name>
</gene>